<reference evidence="5" key="3">
    <citation type="submission" date="2014-09" db="EMBL/GenBank/DDBJ databases">
        <authorList>
            <person name="Magalhaes I.L.F."/>
            <person name="Oliveira U."/>
            <person name="Santos F.R."/>
            <person name="Vidigal T.H.D.A."/>
            <person name="Brescovit A.D."/>
            <person name="Santos A.J."/>
        </authorList>
    </citation>
    <scope>NUCLEOTIDE SEQUENCE</scope>
</reference>
<evidence type="ECO:0000256" key="2">
    <source>
        <dbReference type="ARBA" id="ARBA00023043"/>
    </source>
</evidence>
<protein>
    <submittedName>
        <fullName evidence="4">Ankyrin repeat family A protein 2</fullName>
    </submittedName>
</protein>
<dbReference type="InterPro" id="IPR002110">
    <property type="entry name" value="Ankyrin_rpt"/>
</dbReference>
<evidence type="ECO:0000256" key="1">
    <source>
        <dbReference type="ARBA" id="ARBA00022737"/>
    </source>
</evidence>
<dbReference type="EMBL" id="GBRD01004344">
    <property type="protein sequence ID" value="JAG61477.1"/>
    <property type="molecule type" value="Transcribed_RNA"/>
</dbReference>
<evidence type="ECO:0000313" key="4">
    <source>
        <dbReference type="EMBL" id="JAG07122.1"/>
    </source>
</evidence>
<dbReference type="SUPFAM" id="SSF48403">
    <property type="entry name" value="Ankyrin repeat"/>
    <property type="match status" value="1"/>
</dbReference>
<feature type="repeat" description="ANK" evidence="3">
    <location>
        <begin position="160"/>
        <end position="192"/>
    </location>
</feature>
<evidence type="ECO:0000313" key="6">
    <source>
        <dbReference type="EMBL" id="JAQ12846.1"/>
    </source>
</evidence>
<feature type="repeat" description="ANK" evidence="3">
    <location>
        <begin position="193"/>
        <end position="225"/>
    </location>
</feature>
<evidence type="ECO:0000313" key="5">
    <source>
        <dbReference type="EMBL" id="JAG61477.1"/>
    </source>
</evidence>
<dbReference type="PROSITE" id="PS50297">
    <property type="entry name" value="ANK_REP_REGION"/>
    <property type="match status" value="2"/>
</dbReference>
<dbReference type="EMBL" id="GBHO01036482">
    <property type="protein sequence ID" value="JAG07122.1"/>
    <property type="molecule type" value="Transcribed_RNA"/>
</dbReference>
<evidence type="ECO:0000256" key="3">
    <source>
        <dbReference type="PROSITE-ProRule" id="PRU00023"/>
    </source>
</evidence>
<reference evidence="4" key="2">
    <citation type="submission" date="2014-07" db="EMBL/GenBank/DDBJ databases">
        <authorList>
            <person name="Hull J."/>
        </authorList>
    </citation>
    <scope>NUCLEOTIDE SEQUENCE</scope>
</reference>
<dbReference type="SMART" id="SM00248">
    <property type="entry name" value="ANK"/>
    <property type="match status" value="3"/>
</dbReference>
<dbReference type="PROSITE" id="PS50088">
    <property type="entry name" value="ANK_REPEAT"/>
    <property type="match status" value="3"/>
</dbReference>
<proteinExistence type="predicted"/>
<accession>A0A0A9WFC7</accession>
<dbReference type="Gene3D" id="1.25.40.20">
    <property type="entry name" value="Ankyrin repeat-containing domain"/>
    <property type="match status" value="1"/>
</dbReference>
<dbReference type="EMBL" id="GDHC01005783">
    <property type="protein sequence ID" value="JAQ12846.1"/>
    <property type="molecule type" value="Transcribed_RNA"/>
</dbReference>
<reference evidence="6" key="4">
    <citation type="journal article" date="2016" name="Gigascience">
        <title>De novo construction of an expanded transcriptome assembly for the western tarnished plant bug, Lygus hesperus.</title>
        <authorList>
            <person name="Tassone E.E."/>
            <person name="Geib S.M."/>
            <person name="Hall B."/>
            <person name="Fabrick J.A."/>
            <person name="Brent C.S."/>
            <person name="Hull J.J."/>
        </authorList>
    </citation>
    <scope>NUCLEOTIDE SEQUENCE</scope>
</reference>
<dbReference type="AlphaFoldDB" id="A0A0A9WFC7"/>
<keyword evidence="1" id="KW-0677">Repeat</keyword>
<dbReference type="EMBL" id="GDHC01005710">
    <property type="protein sequence ID" value="JAQ12919.1"/>
    <property type="molecule type" value="Transcribed_RNA"/>
</dbReference>
<gene>
    <name evidence="4" type="primary">ANKRA2</name>
    <name evidence="6" type="synonym">ANKRA2_0</name>
    <name evidence="7" type="synonym">ANKRA2_1</name>
    <name evidence="4" type="ORF">CM83_31140</name>
    <name evidence="7" type="ORF">g.31335</name>
    <name evidence="6" type="ORF">g.31336</name>
</gene>
<organism evidence="4">
    <name type="scientific">Lygus hesperus</name>
    <name type="common">Western plant bug</name>
    <dbReference type="NCBI Taxonomy" id="30085"/>
    <lineage>
        <taxon>Eukaryota</taxon>
        <taxon>Metazoa</taxon>
        <taxon>Ecdysozoa</taxon>
        <taxon>Arthropoda</taxon>
        <taxon>Hexapoda</taxon>
        <taxon>Insecta</taxon>
        <taxon>Pterygota</taxon>
        <taxon>Neoptera</taxon>
        <taxon>Paraneoptera</taxon>
        <taxon>Hemiptera</taxon>
        <taxon>Heteroptera</taxon>
        <taxon>Panheteroptera</taxon>
        <taxon>Cimicomorpha</taxon>
        <taxon>Miridae</taxon>
        <taxon>Mirini</taxon>
        <taxon>Lygus</taxon>
    </lineage>
</organism>
<feature type="repeat" description="ANK" evidence="3">
    <location>
        <begin position="127"/>
        <end position="159"/>
    </location>
</feature>
<reference evidence="4" key="1">
    <citation type="journal article" date="2014" name="PLoS ONE">
        <title>Transcriptome-Based Identification of ABC Transporters in the Western Tarnished Plant Bug Lygus hesperus.</title>
        <authorList>
            <person name="Hull J.J."/>
            <person name="Chaney K."/>
            <person name="Geib S.M."/>
            <person name="Fabrick J.A."/>
            <person name="Brent C.S."/>
            <person name="Walsh D."/>
            <person name="Lavine L.C."/>
        </authorList>
    </citation>
    <scope>NUCLEOTIDE SEQUENCE</scope>
</reference>
<evidence type="ECO:0000313" key="7">
    <source>
        <dbReference type="EMBL" id="JAQ12919.1"/>
    </source>
</evidence>
<dbReference type="InterPro" id="IPR036770">
    <property type="entry name" value="Ankyrin_rpt-contain_sf"/>
</dbReference>
<dbReference type="PANTHER" id="PTHR24171">
    <property type="entry name" value="ANKYRIN REPEAT DOMAIN-CONTAINING PROTEIN 39-RELATED"/>
    <property type="match status" value="1"/>
</dbReference>
<dbReference type="Pfam" id="PF12796">
    <property type="entry name" value="Ank_2"/>
    <property type="match status" value="1"/>
</dbReference>
<sequence length="269" mass="29540">MDTLQERNAFTIIGSEMCIGGGIDIKKEQPQPITKTPPDDITLKGIKSTPINCVSWPSSAWEDGSRRSAFHPYKPTILTNLQRGNIKASEHQVVIPCTKAAWFENAGRGNIELAQIKRRPVNELDDDDLTALMWSAAYGQCSNAELLIKNGANVEMKGKSLETALHLAAAGGHHDVVKLLISNGAKVNEIDEDGNTPLIYAVYGDHSHAVDELLQNGANIFIANHEGVRPYSLAVEYDCNEARIVLEMFLLEMINKKMPSSFMKPAKSV</sequence>
<keyword evidence="2 3" id="KW-0040">ANK repeat</keyword>
<name>A0A0A9WFC7_LYGHE</name>
<dbReference type="PANTHER" id="PTHR24171:SF10">
    <property type="entry name" value="ANKYRIN REPEAT DOMAIN-CONTAINING PROTEIN 29-LIKE"/>
    <property type="match status" value="1"/>
</dbReference>